<proteinExistence type="predicted"/>
<dbReference type="VEuPathDB" id="FungiDB:FOMG_19805"/>
<name>W9YV12_FUSOX</name>
<evidence type="ECO:0000313" key="2">
    <source>
        <dbReference type="EMBL" id="EXK23414.1"/>
    </source>
</evidence>
<reference evidence="2" key="1">
    <citation type="submission" date="2012-04" db="EMBL/GenBank/DDBJ databases">
        <title>The Genome Sequence of Fusarium oxysporum melonis.</title>
        <authorList>
            <consortium name="The Broad Institute Genome Sequencing Platform"/>
            <person name="Ma L.-J."/>
            <person name="Gale L.R."/>
            <person name="Schwartz D.C."/>
            <person name="Zhou S."/>
            <person name="Corby-Kistler H."/>
            <person name="Young S.K."/>
            <person name="Zeng Q."/>
            <person name="Gargeya S."/>
            <person name="Fitzgerald M."/>
            <person name="Haas B."/>
            <person name="Abouelleil A."/>
            <person name="Alvarado L."/>
            <person name="Arachchi H.M."/>
            <person name="Berlin A."/>
            <person name="Brown A."/>
            <person name="Chapman S.B."/>
            <person name="Chen Z."/>
            <person name="Dunbar C."/>
            <person name="Freedman E."/>
            <person name="Gearin G."/>
            <person name="Goldberg J."/>
            <person name="Griggs A."/>
            <person name="Gujja S."/>
            <person name="Heiman D."/>
            <person name="Howarth C."/>
            <person name="Larson L."/>
            <person name="Lui A."/>
            <person name="MacDonald P.J.P."/>
            <person name="Montmayeur A."/>
            <person name="Murphy C."/>
            <person name="Neiman D."/>
            <person name="Pearson M."/>
            <person name="Priest M."/>
            <person name="Roberts A."/>
            <person name="Saif S."/>
            <person name="Shea T."/>
            <person name="Shenoy N."/>
            <person name="Sisk P."/>
            <person name="Stolte C."/>
            <person name="Sykes S."/>
            <person name="Wortman J."/>
            <person name="Nusbaum C."/>
            <person name="Birren B."/>
        </authorList>
    </citation>
    <scope>NUCLEOTIDE SEQUENCE</scope>
    <source>
        <strain evidence="2">26406</strain>
    </source>
</reference>
<sequence length="83" mass="9186">MSVPPWLNLNRFSVPNYHLFYRPSASLPQQVFVVMHHPAKKPIVATSAKRTGRPDSPPSAPSQSFFSWRSPASCSAGYPMTSP</sequence>
<dbReference type="EMBL" id="KI980920">
    <property type="protein sequence ID" value="EXK23414.1"/>
    <property type="molecule type" value="Genomic_DNA"/>
</dbReference>
<reference evidence="2" key="2">
    <citation type="submission" date="2014-02" db="EMBL/GenBank/DDBJ databases">
        <title>Annotation of the Genome Sequence of Fusarium oxysporum f. sp. melonis 26406.</title>
        <authorList>
            <consortium name="The Broad Institute Genomics Platform"/>
            <person name="Ma L.-J."/>
            <person name="Corby-Kistler H."/>
            <person name="Broz K."/>
            <person name="Gale L.R."/>
            <person name="Jonkers W."/>
            <person name="O'Donnell K."/>
            <person name="Ploetz R."/>
            <person name="Steinberg C."/>
            <person name="Schwartz D.C."/>
            <person name="VanEtten H."/>
            <person name="Zhou S."/>
            <person name="Young S.K."/>
            <person name="Zeng Q."/>
            <person name="Gargeya S."/>
            <person name="Fitzgerald M."/>
            <person name="Abouelleil A."/>
            <person name="Alvarado L."/>
            <person name="Chapman S.B."/>
            <person name="Gainer-Dewar J."/>
            <person name="Goldberg J."/>
            <person name="Griggs A."/>
            <person name="Gujja S."/>
            <person name="Hansen M."/>
            <person name="Howarth C."/>
            <person name="Imamovic A."/>
            <person name="Ireland A."/>
            <person name="Larimer J."/>
            <person name="McCowan C."/>
            <person name="Murphy C."/>
            <person name="Pearson M."/>
            <person name="Poon T.W."/>
            <person name="Priest M."/>
            <person name="Roberts A."/>
            <person name="Saif S."/>
            <person name="Shea T."/>
            <person name="Sykes S."/>
            <person name="Wortman J."/>
            <person name="Nusbaum C."/>
            <person name="Birren B."/>
        </authorList>
    </citation>
    <scope>NUCLEOTIDE SEQUENCE</scope>
    <source>
        <strain evidence="2">26406</strain>
    </source>
</reference>
<accession>W9YV12</accession>
<evidence type="ECO:0000256" key="1">
    <source>
        <dbReference type="SAM" id="MobiDB-lite"/>
    </source>
</evidence>
<dbReference type="AlphaFoldDB" id="W9YV12"/>
<feature type="region of interest" description="Disordered" evidence="1">
    <location>
        <begin position="45"/>
        <end position="83"/>
    </location>
</feature>
<gene>
    <name evidence="2" type="ORF">FOMG_19805</name>
</gene>
<organism evidence="2">
    <name type="scientific">Fusarium oxysporum f. sp. melonis 26406</name>
    <dbReference type="NCBI Taxonomy" id="1089452"/>
    <lineage>
        <taxon>Eukaryota</taxon>
        <taxon>Fungi</taxon>
        <taxon>Dikarya</taxon>
        <taxon>Ascomycota</taxon>
        <taxon>Pezizomycotina</taxon>
        <taxon>Sordariomycetes</taxon>
        <taxon>Hypocreomycetidae</taxon>
        <taxon>Hypocreales</taxon>
        <taxon>Nectriaceae</taxon>
        <taxon>Fusarium</taxon>
        <taxon>Fusarium oxysporum species complex</taxon>
    </lineage>
</organism>
<dbReference type="Proteomes" id="UP000030703">
    <property type="component" value="Unassembled WGS sequence"/>
</dbReference>
<dbReference type="HOGENOM" id="CLU_2542666_0_0_1"/>
<protein>
    <submittedName>
        <fullName evidence="2">Uncharacterized protein</fullName>
    </submittedName>
</protein>